<dbReference type="Proteomes" id="UP001519307">
    <property type="component" value="Unassembled WGS sequence"/>
</dbReference>
<organism evidence="1 2">
    <name type="scientific">Clostridium algifaecis</name>
    <dbReference type="NCBI Taxonomy" id="1472040"/>
    <lineage>
        <taxon>Bacteria</taxon>
        <taxon>Bacillati</taxon>
        <taxon>Bacillota</taxon>
        <taxon>Clostridia</taxon>
        <taxon>Eubacteriales</taxon>
        <taxon>Clostridiaceae</taxon>
        <taxon>Clostridium</taxon>
    </lineage>
</organism>
<reference evidence="1 2" key="1">
    <citation type="submission" date="2021-03" db="EMBL/GenBank/DDBJ databases">
        <title>Genomic Encyclopedia of Type Strains, Phase IV (KMG-IV): sequencing the most valuable type-strain genomes for metagenomic binning, comparative biology and taxonomic classification.</title>
        <authorList>
            <person name="Goeker M."/>
        </authorList>
    </citation>
    <scope>NUCLEOTIDE SEQUENCE [LARGE SCALE GENOMIC DNA]</scope>
    <source>
        <strain evidence="1 2">DSM 28783</strain>
    </source>
</reference>
<evidence type="ECO:0000313" key="1">
    <source>
        <dbReference type="EMBL" id="MBP2032709.1"/>
    </source>
</evidence>
<keyword evidence="2" id="KW-1185">Reference proteome</keyword>
<protein>
    <submittedName>
        <fullName evidence="1">Transcriptional regulator</fullName>
    </submittedName>
</protein>
<accession>A0ABS4KV34</accession>
<name>A0ABS4KV34_9CLOT</name>
<gene>
    <name evidence="1" type="ORF">J2Z42_001383</name>
</gene>
<sequence>MTQREEEEFSKRIKKANELGIKIPRELTPKSCVRGVYGFFAVKNMNEEIPFYIGKSNNIFLRMFGKSSHLNDYLRDVRKTEVHCSIEKFLQDGYHIEIRILKKVEYTGEHFESDANKLALAELKELVECQDKGFCLKQLSEAVKEKYERIEWETKFPNQ</sequence>
<comment type="caution">
    <text evidence="1">The sequence shown here is derived from an EMBL/GenBank/DDBJ whole genome shotgun (WGS) entry which is preliminary data.</text>
</comment>
<proteinExistence type="predicted"/>
<evidence type="ECO:0000313" key="2">
    <source>
        <dbReference type="Proteomes" id="UP001519307"/>
    </source>
</evidence>
<dbReference type="EMBL" id="JAGGLM010000006">
    <property type="protein sequence ID" value="MBP2032709.1"/>
    <property type="molecule type" value="Genomic_DNA"/>
</dbReference>
<dbReference type="RefSeq" id="WP_209701882.1">
    <property type="nucleotide sequence ID" value="NZ_JAGGLM010000006.1"/>
</dbReference>